<name>A0AAV2NTN6_9HYME</name>
<accession>A0AAV2NTN6</accession>
<proteinExistence type="predicted"/>
<dbReference type="EMBL" id="OZ034827">
    <property type="protein sequence ID" value="CAL1683766.1"/>
    <property type="molecule type" value="Genomic_DNA"/>
</dbReference>
<evidence type="ECO:0000313" key="2">
    <source>
        <dbReference type="Proteomes" id="UP001497644"/>
    </source>
</evidence>
<gene>
    <name evidence="1" type="ORF">LPLAT_LOCUS9432</name>
</gene>
<protein>
    <recommendedName>
        <fullName evidence="3">Secreted protein</fullName>
    </recommendedName>
</protein>
<sequence>MWRRPGMLGATVVAVFSTTSYLSISSRFTDIPRSRDDTTRKPPIVCRHIELGRPSEWEDRVWRSRRRVREIGDIIREAFMTECAPGAELMSS</sequence>
<organism evidence="1 2">
    <name type="scientific">Lasius platythorax</name>
    <dbReference type="NCBI Taxonomy" id="488582"/>
    <lineage>
        <taxon>Eukaryota</taxon>
        <taxon>Metazoa</taxon>
        <taxon>Ecdysozoa</taxon>
        <taxon>Arthropoda</taxon>
        <taxon>Hexapoda</taxon>
        <taxon>Insecta</taxon>
        <taxon>Pterygota</taxon>
        <taxon>Neoptera</taxon>
        <taxon>Endopterygota</taxon>
        <taxon>Hymenoptera</taxon>
        <taxon>Apocrita</taxon>
        <taxon>Aculeata</taxon>
        <taxon>Formicoidea</taxon>
        <taxon>Formicidae</taxon>
        <taxon>Formicinae</taxon>
        <taxon>Lasius</taxon>
        <taxon>Lasius</taxon>
    </lineage>
</organism>
<keyword evidence="2" id="KW-1185">Reference proteome</keyword>
<reference evidence="1" key="1">
    <citation type="submission" date="2024-04" db="EMBL/GenBank/DDBJ databases">
        <authorList>
            <consortium name="Molecular Ecology Group"/>
        </authorList>
    </citation>
    <scope>NUCLEOTIDE SEQUENCE</scope>
</reference>
<evidence type="ECO:0008006" key="3">
    <source>
        <dbReference type="Google" id="ProtNLM"/>
    </source>
</evidence>
<dbReference type="Proteomes" id="UP001497644">
    <property type="component" value="Chromosome 4"/>
</dbReference>
<evidence type="ECO:0000313" key="1">
    <source>
        <dbReference type="EMBL" id="CAL1683766.1"/>
    </source>
</evidence>
<dbReference type="AlphaFoldDB" id="A0AAV2NTN6"/>